<comment type="caution">
    <text evidence="2">The sequence shown here is derived from an EMBL/GenBank/DDBJ whole genome shotgun (WGS) entry which is preliminary data.</text>
</comment>
<proteinExistence type="predicted"/>
<sequence length="111" mass="13061">MARKITRGISLLLLICMACSSRAAFRPLRSQAINSTPRRVVYSKYYPEEELNLESYPERELDYNRRDLYRAVKRFYPEVEDELSQSNPSVESLLRGIDGYDKKRNYGFLRG</sequence>
<evidence type="ECO:0000313" key="3">
    <source>
        <dbReference type="Proteomes" id="UP001497525"/>
    </source>
</evidence>
<dbReference type="Proteomes" id="UP001497525">
    <property type="component" value="Unassembled WGS sequence"/>
</dbReference>
<name>A0AAV2TEB8_CALDB</name>
<accession>A0AAV2TEB8</accession>
<reference evidence="2" key="1">
    <citation type="submission" date="2024-06" db="EMBL/GenBank/DDBJ databases">
        <authorList>
            <person name="Liu X."/>
            <person name="Lenzi L."/>
            <person name="Haldenby T S."/>
            <person name="Uol C."/>
        </authorList>
    </citation>
    <scope>NUCLEOTIDE SEQUENCE</scope>
</reference>
<protein>
    <submittedName>
        <fullName evidence="2">Uncharacterized protein</fullName>
    </submittedName>
</protein>
<feature type="chain" id="PRO_5043539528" evidence="1">
    <location>
        <begin position="25"/>
        <end position="111"/>
    </location>
</feature>
<dbReference type="AlphaFoldDB" id="A0AAV2TEB8"/>
<evidence type="ECO:0000313" key="2">
    <source>
        <dbReference type="EMBL" id="CAL5135792.1"/>
    </source>
</evidence>
<organism evidence="2 3">
    <name type="scientific">Calicophoron daubneyi</name>
    <name type="common">Rumen fluke</name>
    <name type="synonym">Paramphistomum daubneyi</name>
    <dbReference type="NCBI Taxonomy" id="300641"/>
    <lineage>
        <taxon>Eukaryota</taxon>
        <taxon>Metazoa</taxon>
        <taxon>Spiralia</taxon>
        <taxon>Lophotrochozoa</taxon>
        <taxon>Platyhelminthes</taxon>
        <taxon>Trematoda</taxon>
        <taxon>Digenea</taxon>
        <taxon>Plagiorchiida</taxon>
        <taxon>Pronocephalata</taxon>
        <taxon>Paramphistomoidea</taxon>
        <taxon>Paramphistomidae</taxon>
        <taxon>Calicophoron</taxon>
    </lineage>
</organism>
<dbReference type="EMBL" id="CAXLJL010000268">
    <property type="protein sequence ID" value="CAL5135792.1"/>
    <property type="molecule type" value="Genomic_DNA"/>
</dbReference>
<evidence type="ECO:0000256" key="1">
    <source>
        <dbReference type="SAM" id="SignalP"/>
    </source>
</evidence>
<gene>
    <name evidence="2" type="ORF">CDAUBV1_LOCUS9903</name>
</gene>
<keyword evidence="1" id="KW-0732">Signal</keyword>
<feature type="signal peptide" evidence="1">
    <location>
        <begin position="1"/>
        <end position="24"/>
    </location>
</feature>